<accession>A0A0K2TBS6</accession>
<dbReference type="AlphaFoldDB" id="A0A0K2TBS6"/>
<proteinExistence type="predicted"/>
<reference evidence="1" key="1">
    <citation type="submission" date="2014-05" db="EMBL/GenBank/DDBJ databases">
        <authorList>
            <person name="Chronopoulou M."/>
        </authorList>
    </citation>
    <scope>NUCLEOTIDE SEQUENCE</scope>
    <source>
        <tissue evidence="1">Whole organism</tissue>
    </source>
</reference>
<name>A0A0K2TBS6_LEPSM</name>
<dbReference type="EMBL" id="HACA01005530">
    <property type="protein sequence ID" value="CDW22891.1"/>
    <property type="molecule type" value="Transcribed_RNA"/>
</dbReference>
<organism evidence="1">
    <name type="scientific">Lepeophtheirus salmonis</name>
    <name type="common">Salmon louse</name>
    <name type="synonym">Caligus salmonis</name>
    <dbReference type="NCBI Taxonomy" id="72036"/>
    <lineage>
        <taxon>Eukaryota</taxon>
        <taxon>Metazoa</taxon>
        <taxon>Ecdysozoa</taxon>
        <taxon>Arthropoda</taxon>
        <taxon>Crustacea</taxon>
        <taxon>Multicrustacea</taxon>
        <taxon>Hexanauplia</taxon>
        <taxon>Copepoda</taxon>
        <taxon>Siphonostomatoida</taxon>
        <taxon>Caligidae</taxon>
        <taxon>Lepeophtheirus</taxon>
    </lineage>
</organism>
<protein>
    <submittedName>
        <fullName evidence="1">Uncharacterized protein</fullName>
    </submittedName>
</protein>
<evidence type="ECO:0000313" key="1">
    <source>
        <dbReference type="EMBL" id="CDW22891.1"/>
    </source>
</evidence>
<sequence length="65" mass="7264">MGVVACIGKNFPPIFVERKEKFNEDAYIELLDKKVLPLADISSGATLFSLKTELRVIATLRLRPS</sequence>